<evidence type="ECO:0000256" key="5">
    <source>
        <dbReference type="ARBA" id="ARBA00023015"/>
    </source>
</evidence>
<evidence type="ECO:0000256" key="2">
    <source>
        <dbReference type="ARBA" id="ARBA00004514"/>
    </source>
</evidence>
<keyword evidence="5" id="KW-0805">Transcription regulation</keyword>
<evidence type="ECO:0000256" key="4">
    <source>
        <dbReference type="ARBA" id="ARBA00023006"/>
    </source>
</evidence>
<keyword evidence="9" id="KW-0968">Cytoplasmic vesicle</keyword>
<dbReference type="GO" id="GO:0045893">
    <property type="term" value="P:positive regulation of DNA-templated transcription"/>
    <property type="evidence" value="ECO:0007669"/>
    <property type="project" value="TreeGrafter"/>
</dbReference>
<comment type="caution">
    <text evidence="11">The sequence shown here is derived from an EMBL/GenBank/DDBJ whole genome shotgun (WGS) entry which is preliminary data.</text>
</comment>
<evidence type="ECO:0000256" key="6">
    <source>
        <dbReference type="ARBA" id="ARBA00023159"/>
    </source>
</evidence>
<keyword evidence="3" id="KW-0963">Cytoplasm</keyword>
<sequence length="288" mass="31799">MFSNLSSWFYGSNATEKSDEVVVTDPCPDSLIEVDENFEPIEIDESDDWVILGKGESESDSKKTDDEGCGVVVDRHSRSSSSCQNEEGWFVTPPPCFTSVGPADMETTPLENLLIEHPSMSVYHSPTVSSIMPERRTLASIASNSESFDDDTPIVFEAVKCKEKLPNIPRKDTEKSVPLDEFKIAPETILGNVPSVLSSPVVEIKKVERSQTEMFPVLAPIAKAKVCSPPAIRSYKEVAASLKRRQPKNDMSEIKHVKIESKVEVVESASSSFAYGRRNTTVVESLYS</sequence>
<keyword evidence="8" id="KW-0539">Nucleus</keyword>
<dbReference type="GO" id="GO:0031410">
    <property type="term" value="C:cytoplasmic vesicle"/>
    <property type="evidence" value="ECO:0007669"/>
    <property type="project" value="UniProtKB-KW"/>
</dbReference>
<dbReference type="Pfam" id="PF14839">
    <property type="entry name" value="DOR"/>
    <property type="match status" value="1"/>
</dbReference>
<evidence type="ECO:0000256" key="10">
    <source>
        <dbReference type="ARBA" id="ARBA00034306"/>
    </source>
</evidence>
<protein>
    <submittedName>
        <fullName evidence="11">Uncharacterized protein</fullName>
    </submittedName>
</protein>
<accession>A0AAV0XH07</accession>
<evidence type="ECO:0000256" key="9">
    <source>
        <dbReference type="ARBA" id="ARBA00023329"/>
    </source>
</evidence>
<dbReference type="InterPro" id="IPR029431">
    <property type="entry name" value="TP53INP"/>
</dbReference>
<dbReference type="EMBL" id="CARXXK010000004">
    <property type="protein sequence ID" value="CAI6367097.1"/>
    <property type="molecule type" value="Genomic_DNA"/>
</dbReference>
<evidence type="ECO:0000256" key="3">
    <source>
        <dbReference type="ARBA" id="ARBA00022490"/>
    </source>
</evidence>
<evidence type="ECO:0000313" key="12">
    <source>
        <dbReference type="Proteomes" id="UP001160148"/>
    </source>
</evidence>
<dbReference type="GO" id="GO:0016604">
    <property type="term" value="C:nuclear body"/>
    <property type="evidence" value="ECO:0007669"/>
    <property type="project" value="UniProtKB-SubCell"/>
</dbReference>
<dbReference type="PANTHER" id="PTHR31671:SF3">
    <property type="entry name" value="DIABETES AND OBESITY REGULATED, ISOFORM G"/>
    <property type="match status" value="1"/>
</dbReference>
<comment type="subcellular location">
    <subcellularLocation>
        <location evidence="2">Cytoplasm</location>
        <location evidence="2">Cytosol</location>
    </subcellularLocation>
    <subcellularLocation>
        <location evidence="1">Cytoplasmic vesicle</location>
        <location evidence="1">Autophagosome</location>
    </subcellularLocation>
    <subcellularLocation>
        <location evidence="10">Nucleus</location>
        <location evidence="10">Nuclear body</location>
    </subcellularLocation>
</comment>
<keyword evidence="6" id="KW-0010">Activator</keyword>
<evidence type="ECO:0000256" key="7">
    <source>
        <dbReference type="ARBA" id="ARBA00023163"/>
    </source>
</evidence>
<dbReference type="GO" id="GO:0005776">
    <property type="term" value="C:autophagosome"/>
    <property type="evidence" value="ECO:0007669"/>
    <property type="project" value="UniProtKB-SubCell"/>
</dbReference>
<evidence type="ECO:0000256" key="1">
    <source>
        <dbReference type="ARBA" id="ARBA00004419"/>
    </source>
</evidence>
<gene>
    <name evidence="11" type="ORF">MEUPH1_LOCUS21609</name>
</gene>
<dbReference type="GO" id="GO:0005829">
    <property type="term" value="C:cytosol"/>
    <property type="evidence" value="ECO:0007669"/>
    <property type="project" value="UniProtKB-SubCell"/>
</dbReference>
<dbReference type="AlphaFoldDB" id="A0AAV0XH07"/>
<proteinExistence type="predicted"/>
<keyword evidence="4" id="KW-0072">Autophagy</keyword>
<dbReference type="Proteomes" id="UP001160148">
    <property type="component" value="Unassembled WGS sequence"/>
</dbReference>
<evidence type="ECO:0000313" key="11">
    <source>
        <dbReference type="EMBL" id="CAI6367097.1"/>
    </source>
</evidence>
<evidence type="ECO:0000256" key="8">
    <source>
        <dbReference type="ARBA" id="ARBA00023242"/>
    </source>
</evidence>
<dbReference type="GO" id="GO:0000045">
    <property type="term" value="P:autophagosome assembly"/>
    <property type="evidence" value="ECO:0007669"/>
    <property type="project" value="TreeGrafter"/>
</dbReference>
<keyword evidence="7" id="KW-0804">Transcription</keyword>
<keyword evidence="12" id="KW-1185">Reference proteome</keyword>
<reference evidence="11 12" key="1">
    <citation type="submission" date="2023-01" db="EMBL/GenBank/DDBJ databases">
        <authorList>
            <person name="Whitehead M."/>
        </authorList>
    </citation>
    <scope>NUCLEOTIDE SEQUENCE [LARGE SCALE GENOMIC DNA]</scope>
</reference>
<name>A0AAV0XH07_9HEMI</name>
<dbReference type="PANTHER" id="PTHR31671">
    <property type="entry name" value="DIABETES AND OBESITY REGULATED, ISOFORM G"/>
    <property type="match status" value="1"/>
</dbReference>
<organism evidence="11 12">
    <name type="scientific">Macrosiphum euphorbiae</name>
    <name type="common">potato aphid</name>
    <dbReference type="NCBI Taxonomy" id="13131"/>
    <lineage>
        <taxon>Eukaryota</taxon>
        <taxon>Metazoa</taxon>
        <taxon>Ecdysozoa</taxon>
        <taxon>Arthropoda</taxon>
        <taxon>Hexapoda</taxon>
        <taxon>Insecta</taxon>
        <taxon>Pterygota</taxon>
        <taxon>Neoptera</taxon>
        <taxon>Paraneoptera</taxon>
        <taxon>Hemiptera</taxon>
        <taxon>Sternorrhyncha</taxon>
        <taxon>Aphidomorpha</taxon>
        <taxon>Aphidoidea</taxon>
        <taxon>Aphididae</taxon>
        <taxon>Macrosiphini</taxon>
        <taxon>Macrosiphum</taxon>
    </lineage>
</organism>